<dbReference type="SMART" id="SM00448">
    <property type="entry name" value="REC"/>
    <property type="match status" value="1"/>
</dbReference>
<evidence type="ECO:0000313" key="4">
    <source>
        <dbReference type="Proteomes" id="UP001161325"/>
    </source>
</evidence>
<dbReference type="SUPFAM" id="SSF52172">
    <property type="entry name" value="CheY-like"/>
    <property type="match status" value="1"/>
</dbReference>
<feature type="modified residue" description="4-aspartylphosphate" evidence="1">
    <location>
        <position position="40"/>
    </location>
</feature>
<gene>
    <name evidence="3" type="primary">cheY_1</name>
    <name evidence="3" type="ORF">rosag_18510</name>
</gene>
<evidence type="ECO:0000256" key="1">
    <source>
        <dbReference type="PROSITE-ProRule" id="PRU00169"/>
    </source>
</evidence>
<dbReference type="Proteomes" id="UP001161325">
    <property type="component" value="Unassembled WGS sequence"/>
</dbReference>
<reference evidence="3" key="1">
    <citation type="submission" date="2022-08" db="EMBL/GenBank/DDBJ databases">
        <title>Draft genome sequencing of Roseisolibacter agri AW1220.</title>
        <authorList>
            <person name="Tobiishi Y."/>
            <person name="Tonouchi A."/>
        </authorList>
    </citation>
    <scope>NUCLEOTIDE SEQUENCE</scope>
    <source>
        <strain evidence="3">AW1220</strain>
    </source>
</reference>
<keyword evidence="1" id="KW-0597">Phosphoprotein</keyword>
<sequence>MRRIVVNSLQRIGFTDIVEAGDGKEALEKYDATIRFVITDWNMPNMTGTELAKALRDRGEQVPILMVTARSVREDIIEAMEAGVNNYIVKPFTPQILKEKIDALMSVAAG</sequence>
<dbReference type="GO" id="GO:0000160">
    <property type="term" value="P:phosphorelay signal transduction system"/>
    <property type="evidence" value="ECO:0007669"/>
    <property type="project" value="InterPro"/>
</dbReference>
<protein>
    <submittedName>
        <fullName evidence="3">Response regulator</fullName>
    </submittedName>
</protein>
<organism evidence="3 4">
    <name type="scientific">Roseisolibacter agri</name>
    <dbReference type="NCBI Taxonomy" id="2014610"/>
    <lineage>
        <taxon>Bacteria</taxon>
        <taxon>Pseudomonadati</taxon>
        <taxon>Gemmatimonadota</taxon>
        <taxon>Gemmatimonadia</taxon>
        <taxon>Gemmatimonadales</taxon>
        <taxon>Gemmatimonadaceae</taxon>
        <taxon>Roseisolibacter</taxon>
    </lineage>
</organism>
<dbReference type="PROSITE" id="PS50110">
    <property type="entry name" value="RESPONSE_REGULATORY"/>
    <property type="match status" value="1"/>
</dbReference>
<evidence type="ECO:0000259" key="2">
    <source>
        <dbReference type="PROSITE" id="PS50110"/>
    </source>
</evidence>
<dbReference type="PANTHER" id="PTHR43228">
    <property type="entry name" value="TWO-COMPONENT RESPONSE REGULATOR"/>
    <property type="match status" value="1"/>
</dbReference>
<dbReference type="InterPro" id="IPR011006">
    <property type="entry name" value="CheY-like_superfamily"/>
</dbReference>
<dbReference type="InterPro" id="IPR052048">
    <property type="entry name" value="ST_Response_Regulator"/>
</dbReference>
<proteinExistence type="predicted"/>
<feature type="domain" description="Response regulatory" evidence="2">
    <location>
        <begin position="1"/>
        <end position="105"/>
    </location>
</feature>
<comment type="caution">
    <text evidence="3">The sequence shown here is derived from an EMBL/GenBank/DDBJ whole genome shotgun (WGS) entry which is preliminary data.</text>
</comment>
<dbReference type="EMBL" id="BRXS01000003">
    <property type="protein sequence ID" value="GLC25338.1"/>
    <property type="molecule type" value="Genomic_DNA"/>
</dbReference>
<name>A0AA37QEL1_9BACT</name>
<dbReference type="PANTHER" id="PTHR43228:SF1">
    <property type="entry name" value="TWO-COMPONENT RESPONSE REGULATOR ARR22"/>
    <property type="match status" value="1"/>
</dbReference>
<dbReference type="InterPro" id="IPR001789">
    <property type="entry name" value="Sig_transdc_resp-reg_receiver"/>
</dbReference>
<accession>A0AA37QEL1</accession>
<keyword evidence="4" id="KW-1185">Reference proteome</keyword>
<evidence type="ECO:0000313" key="3">
    <source>
        <dbReference type="EMBL" id="GLC25338.1"/>
    </source>
</evidence>
<dbReference type="AlphaFoldDB" id="A0AA37QEL1"/>
<dbReference type="Pfam" id="PF00072">
    <property type="entry name" value="Response_reg"/>
    <property type="match status" value="1"/>
</dbReference>
<dbReference type="Gene3D" id="3.40.50.2300">
    <property type="match status" value="1"/>
</dbReference>